<keyword evidence="1" id="KW-0378">Hydrolase</keyword>
<keyword evidence="2" id="KW-1185">Reference proteome</keyword>
<dbReference type="InterPro" id="IPR006379">
    <property type="entry name" value="HAD-SF_hydro_IIB"/>
</dbReference>
<dbReference type="InterPro" id="IPR000150">
    <property type="entry name" value="Cof"/>
</dbReference>
<dbReference type="InterPro" id="IPR023214">
    <property type="entry name" value="HAD_sf"/>
</dbReference>
<sequence>MTYDIVFFDVDGTLTNNQTGCIPESSKKSIHTLLNQGTRVVAATGRPLSMCEELKKLGITTFITANGGLVTHQNDVIYSQCMNVKTVQAIENFARQHQHALSFYSHTFHMNGFQNEKITQALQETLSFATNPPIRQKDTLLPVHLLCLFGDERIEQLYKTAFPLLQFKRWHPYILNVLETDISKARAIESVLHYFHLDRSRAIAFGDGDNDIEMLSYVSVGVAMENGSHGIKQVADYITKSSSENGIEHALKYFSLIPS</sequence>
<dbReference type="PANTHER" id="PTHR10000:SF25">
    <property type="entry name" value="PHOSPHATASE YKRA-RELATED"/>
    <property type="match status" value="1"/>
</dbReference>
<evidence type="ECO:0000313" key="1">
    <source>
        <dbReference type="EMBL" id="MED4129783.1"/>
    </source>
</evidence>
<dbReference type="Proteomes" id="UP001341820">
    <property type="component" value="Unassembled WGS sequence"/>
</dbReference>
<accession>A0ABU6NNK5</accession>
<evidence type="ECO:0000313" key="2">
    <source>
        <dbReference type="Proteomes" id="UP001341820"/>
    </source>
</evidence>
<dbReference type="PROSITE" id="PS01229">
    <property type="entry name" value="COF_2"/>
    <property type="match status" value="1"/>
</dbReference>
<gene>
    <name evidence="1" type="ORF">P5F74_16730</name>
</gene>
<proteinExistence type="predicted"/>
<comment type="caution">
    <text evidence="1">The sequence shown here is derived from an EMBL/GenBank/DDBJ whole genome shotgun (WGS) entry which is preliminary data.</text>
</comment>
<dbReference type="PANTHER" id="PTHR10000">
    <property type="entry name" value="PHOSPHOSERINE PHOSPHATASE"/>
    <property type="match status" value="1"/>
</dbReference>
<dbReference type="SUPFAM" id="SSF56784">
    <property type="entry name" value="HAD-like"/>
    <property type="match status" value="1"/>
</dbReference>
<dbReference type="NCBIfam" id="TIGR00099">
    <property type="entry name" value="Cof-subfamily"/>
    <property type="match status" value="1"/>
</dbReference>
<dbReference type="SFLD" id="SFLDG01140">
    <property type="entry name" value="C2.B:_Phosphomannomutase_and_P"/>
    <property type="match status" value="1"/>
</dbReference>
<dbReference type="GO" id="GO:0016787">
    <property type="term" value="F:hydrolase activity"/>
    <property type="evidence" value="ECO:0007669"/>
    <property type="project" value="UniProtKB-KW"/>
</dbReference>
<name>A0ABU6NNK5_9BACI</name>
<dbReference type="Gene3D" id="3.30.1240.10">
    <property type="match status" value="1"/>
</dbReference>
<dbReference type="Gene3D" id="3.40.50.1000">
    <property type="entry name" value="HAD superfamily/HAD-like"/>
    <property type="match status" value="1"/>
</dbReference>
<dbReference type="RefSeq" id="WP_328238441.1">
    <property type="nucleotide sequence ID" value="NZ_JAROAS010000041.1"/>
</dbReference>
<dbReference type="Pfam" id="PF08282">
    <property type="entry name" value="Hydrolase_3"/>
    <property type="match status" value="1"/>
</dbReference>
<dbReference type="EMBL" id="JAROAS010000041">
    <property type="protein sequence ID" value="MED4129783.1"/>
    <property type="molecule type" value="Genomic_DNA"/>
</dbReference>
<dbReference type="SFLD" id="SFLDS00003">
    <property type="entry name" value="Haloacid_Dehalogenase"/>
    <property type="match status" value="1"/>
</dbReference>
<dbReference type="NCBIfam" id="TIGR01484">
    <property type="entry name" value="HAD-SF-IIB"/>
    <property type="match status" value="1"/>
</dbReference>
<dbReference type="InterPro" id="IPR036412">
    <property type="entry name" value="HAD-like_sf"/>
</dbReference>
<protein>
    <submittedName>
        <fullName evidence="1">Cof-type HAD-IIB family hydrolase</fullName>
    </submittedName>
</protein>
<reference evidence="1 2" key="1">
    <citation type="submission" date="2023-03" db="EMBL/GenBank/DDBJ databases">
        <title>Bacillus Genome Sequencing.</title>
        <authorList>
            <person name="Dunlap C."/>
        </authorList>
    </citation>
    <scope>NUCLEOTIDE SEQUENCE [LARGE SCALE GENOMIC DNA]</scope>
    <source>
        <strain evidence="1 2">B-4107</strain>
    </source>
</reference>
<organism evidence="1 2">
    <name type="scientific">Shouchella miscanthi</name>
    <dbReference type="NCBI Taxonomy" id="2598861"/>
    <lineage>
        <taxon>Bacteria</taxon>
        <taxon>Bacillati</taxon>
        <taxon>Bacillota</taxon>
        <taxon>Bacilli</taxon>
        <taxon>Bacillales</taxon>
        <taxon>Bacillaceae</taxon>
        <taxon>Shouchella</taxon>
    </lineage>
</organism>